<reference evidence="3" key="1">
    <citation type="submission" date="2025-08" db="UniProtKB">
        <authorList>
            <consortium name="RefSeq"/>
        </authorList>
    </citation>
    <scope>IDENTIFICATION</scope>
    <source>
        <tissue evidence="3">Whole body</tissue>
    </source>
</reference>
<gene>
    <name evidence="3" type="primary">LOC112691003</name>
</gene>
<protein>
    <submittedName>
        <fullName evidence="3">Uncharacterized protein LOC112691003</fullName>
    </submittedName>
</protein>
<dbReference type="RefSeq" id="XP_025420900.1">
    <property type="nucleotide sequence ID" value="XM_025565115.1"/>
</dbReference>
<dbReference type="OrthoDB" id="6602042at2759"/>
<dbReference type="Proteomes" id="UP000694846">
    <property type="component" value="Unplaced"/>
</dbReference>
<proteinExistence type="predicted"/>
<dbReference type="Pfam" id="PF13843">
    <property type="entry name" value="DDE_Tnp_1_7"/>
    <property type="match status" value="1"/>
</dbReference>
<feature type="domain" description="PiggyBac transposable element-derived protein" evidence="1">
    <location>
        <begin position="13"/>
        <end position="150"/>
    </location>
</feature>
<evidence type="ECO:0000259" key="1">
    <source>
        <dbReference type="Pfam" id="PF13843"/>
    </source>
</evidence>
<dbReference type="GeneID" id="112691003"/>
<keyword evidence="2" id="KW-1185">Reference proteome</keyword>
<evidence type="ECO:0000313" key="2">
    <source>
        <dbReference type="Proteomes" id="UP000694846"/>
    </source>
</evidence>
<dbReference type="AlphaFoldDB" id="A0A8B8GDJ8"/>
<accession>A0A8B8GDJ8</accession>
<dbReference type="InterPro" id="IPR029526">
    <property type="entry name" value="PGBD"/>
</dbReference>
<evidence type="ECO:0000313" key="3">
    <source>
        <dbReference type="RefSeq" id="XP_025420900.1"/>
    </source>
</evidence>
<dbReference type="PANTHER" id="PTHR46599">
    <property type="entry name" value="PIGGYBAC TRANSPOSABLE ELEMENT-DERIVED PROTEIN 4"/>
    <property type="match status" value="1"/>
</dbReference>
<sequence>MRNFLGLVLWMGLYIPEDKVCIDESVVPFIGRLVFRQYIKNKSHRYGIKIFKLCAKDYYILQYNVYAGKEDVRQTNISYNTVLKLMEPYLNFGCTLYVDNWYTSVKLAEKLNREKTHLVGTLRANLKNNPENVIKKKLKKGEVIASQSNSNVVVLK</sequence>
<organism evidence="2 3">
    <name type="scientific">Sipha flava</name>
    <name type="common">yellow sugarcane aphid</name>
    <dbReference type="NCBI Taxonomy" id="143950"/>
    <lineage>
        <taxon>Eukaryota</taxon>
        <taxon>Metazoa</taxon>
        <taxon>Ecdysozoa</taxon>
        <taxon>Arthropoda</taxon>
        <taxon>Hexapoda</taxon>
        <taxon>Insecta</taxon>
        <taxon>Pterygota</taxon>
        <taxon>Neoptera</taxon>
        <taxon>Paraneoptera</taxon>
        <taxon>Hemiptera</taxon>
        <taxon>Sternorrhyncha</taxon>
        <taxon>Aphidomorpha</taxon>
        <taxon>Aphidoidea</taxon>
        <taxon>Aphididae</taxon>
        <taxon>Sipha</taxon>
    </lineage>
</organism>
<name>A0A8B8GDJ8_9HEMI</name>
<dbReference type="PANTHER" id="PTHR46599:SF3">
    <property type="entry name" value="PIGGYBAC TRANSPOSABLE ELEMENT-DERIVED PROTEIN 4"/>
    <property type="match status" value="1"/>
</dbReference>